<evidence type="ECO:0000256" key="2">
    <source>
        <dbReference type="SAM" id="MobiDB-lite"/>
    </source>
</evidence>
<dbReference type="PANTHER" id="PTHR44170:SF6">
    <property type="entry name" value="CONTACTIN"/>
    <property type="match status" value="1"/>
</dbReference>
<comment type="caution">
    <text evidence="4">The sequence shown here is derived from an EMBL/GenBank/DDBJ whole genome shotgun (WGS) entry which is preliminary data.</text>
</comment>
<dbReference type="EMBL" id="CAXKWB010047172">
    <property type="protein sequence ID" value="CAL4164971.1"/>
    <property type="molecule type" value="Genomic_DNA"/>
</dbReference>
<dbReference type="PANTHER" id="PTHR44170">
    <property type="entry name" value="PROTEIN SIDEKICK"/>
    <property type="match status" value="1"/>
</dbReference>
<evidence type="ECO:0000313" key="4">
    <source>
        <dbReference type="EMBL" id="CAL4164971.1"/>
    </source>
</evidence>
<sequence length="162" mass="17295">IQNAGDYICMASNSYGTENYVVSLIVQDVPGSPHGLQVSKRGSRTLTVNWLSPNTASNNINKFIIQYMVKTGMSWSDTESINVSGETTTVELSSLSPATQYLLRVQASNHLGASPPSEPLQVSTAGEPPGGPPTAVVGEALTSHSFRVSWDLPLPQQRHGTI</sequence>
<dbReference type="Gene3D" id="2.60.40.10">
    <property type="entry name" value="Immunoglobulins"/>
    <property type="match status" value="2"/>
</dbReference>
<dbReference type="SUPFAM" id="SSF49265">
    <property type="entry name" value="Fibronectin type III"/>
    <property type="match status" value="1"/>
</dbReference>
<dbReference type="PRINTS" id="PR00014">
    <property type="entry name" value="FNTYPEIII"/>
</dbReference>
<dbReference type="InterPro" id="IPR003961">
    <property type="entry name" value="FN3_dom"/>
</dbReference>
<dbReference type="SUPFAM" id="SSF48726">
    <property type="entry name" value="Immunoglobulin"/>
    <property type="match status" value="1"/>
</dbReference>
<proteinExistence type="predicted"/>
<dbReference type="GO" id="GO:0016020">
    <property type="term" value="C:membrane"/>
    <property type="evidence" value="ECO:0007669"/>
    <property type="project" value="UniProtKB-SubCell"/>
</dbReference>
<evidence type="ECO:0000313" key="5">
    <source>
        <dbReference type="Proteomes" id="UP001497623"/>
    </source>
</evidence>
<keyword evidence="1" id="KW-1015">Disulfide bond</keyword>
<organism evidence="4 5">
    <name type="scientific">Meganyctiphanes norvegica</name>
    <name type="common">Northern krill</name>
    <name type="synonym">Thysanopoda norvegica</name>
    <dbReference type="NCBI Taxonomy" id="48144"/>
    <lineage>
        <taxon>Eukaryota</taxon>
        <taxon>Metazoa</taxon>
        <taxon>Ecdysozoa</taxon>
        <taxon>Arthropoda</taxon>
        <taxon>Crustacea</taxon>
        <taxon>Multicrustacea</taxon>
        <taxon>Malacostraca</taxon>
        <taxon>Eumalacostraca</taxon>
        <taxon>Eucarida</taxon>
        <taxon>Euphausiacea</taxon>
        <taxon>Euphausiidae</taxon>
        <taxon>Meganyctiphanes</taxon>
    </lineage>
</organism>
<evidence type="ECO:0000259" key="3">
    <source>
        <dbReference type="PROSITE" id="PS50853"/>
    </source>
</evidence>
<dbReference type="SMART" id="SM00060">
    <property type="entry name" value="FN3"/>
    <property type="match status" value="1"/>
</dbReference>
<dbReference type="Proteomes" id="UP001497623">
    <property type="component" value="Unassembled WGS sequence"/>
</dbReference>
<feature type="region of interest" description="Disordered" evidence="2">
    <location>
        <begin position="110"/>
        <end position="137"/>
    </location>
</feature>
<keyword evidence="5" id="KW-1185">Reference proteome</keyword>
<name>A0AAV2S7C8_MEGNR</name>
<dbReference type="GO" id="GO:0098609">
    <property type="term" value="P:cell-cell adhesion"/>
    <property type="evidence" value="ECO:0007669"/>
    <property type="project" value="TreeGrafter"/>
</dbReference>
<dbReference type="InterPro" id="IPR013783">
    <property type="entry name" value="Ig-like_fold"/>
</dbReference>
<protein>
    <recommendedName>
        <fullName evidence="3">Fibronectin type-III domain-containing protein</fullName>
    </recommendedName>
</protein>
<feature type="non-terminal residue" evidence="4">
    <location>
        <position position="1"/>
    </location>
</feature>
<dbReference type="AlphaFoldDB" id="A0AAV2S7C8"/>
<reference evidence="4 5" key="1">
    <citation type="submission" date="2024-05" db="EMBL/GenBank/DDBJ databases">
        <authorList>
            <person name="Wallberg A."/>
        </authorList>
    </citation>
    <scope>NUCLEOTIDE SEQUENCE [LARGE SCALE GENOMIC DNA]</scope>
</reference>
<dbReference type="InterPro" id="IPR036179">
    <property type="entry name" value="Ig-like_dom_sf"/>
</dbReference>
<dbReference type="Pfam" id="PF00041">
    <property type="entry name" value="fn3"/>
    <property type="match status" value="1"/>
</dbReference>
<evidence type="ECO:0000256" key="1">
    <source>
        <dbReference type="ARBA" id="ARBA00023157"/>
    </source>
</evidence>
<accession>A0AAV2S7C8</accession>
<feature type="domain" description="Fibronectin type-III" evidence="3">
    <location>
        <begin position="32"/>
        <end position="127"/>
    </location>
</feature>
<dbReference type="InterPro" id="IPR036116">
    <property type="entry name" value="FN3_sf"/>
</dbReference>
<feature type="non-terminal residue" evidence="4">
    <location>
        <position position="162"/>
    </location>
</feature>
<gene>
    <name evidence="4" type="ORF">MNOR_LOCUS33203</name>
</gene>
<dbReference type="CDD" id="cd00063">
    <property type="entry name" value="FN3"/>
    <property type="match status" value="1"/>
</dbReference>
<dbReference type="PROSITE" id="PS50853">
    <property type="entry name" value="FN3"/>
    <property type="match status" value="1"/>
</dbReference>